<dbReference type="RefSeq" id="WP_281242969.1">
    <property type="nucleotide sequence ID" value="NZ_FNQR01000002.1"/>
</dbReference>
<sequence length="40" mass="4682">MNYLKKILALFDRIELDGLTAHPDSAPRKKWITIRDKEAL</sequence>
<proteinExistence type="predicted"/>
<organism evidence="1 2">
    <name type="scientific">Thalassobacillus cyri</name>
    <dbReference type="NCBI Taxonomy" id="571932"/>
    <lineage>
        <taxon>Bacteria</taxon>
        <taxon>Bacillati</taxon>
        <taxon>Bacillota</taxon>
        <taxon>Bacilli</taxon>
        <taxon>Bacillales</taxon>
        <taxon>Bacillaceae</taxon>
        <taxon>Thalassobacillus</taxon>
    </lineage>
</organism>
<name>A0A1H3XLC2_9BACI</name>
<keyword evidence="2" id="KW-1185">Reference proteome</keyword>
<dbReference type="STRING" id="571932.SAMN05421743_102168"/>
<accession>A0A1H3XLC2</accession>
<gene>
    <name evidence="1" type="ORF">SAMN05421743_102168</name>
</gene>
<dbReference type="AlphaFoldDB" id="A0A1H3XLC2"/>
<evidence type="ECO:0000313" key="1">
    <source>
        <dbReference type="EMBL" id="SDZ99414.1"/>
    </source>
</evidence>
<dbReference type="Proteomes" id="UP000198584">
    <property type="component" value="Unassembled WGS sequence"/>
</dbReference>
<evidence type="ECO:0000313" key="2">
    <source>
        <dbReference type="Proteomes" id="UP000198584"/>
    </source>
</evidence>
<dbReference type="EMBL" id="FNQR01000002">
    <property type="protein sequence ID" value="SDZ99414.1"/>
    <property type="molecule type" value="Genomic_DNA"/>
</dbReference>
<reference evidence="2" key="1">
    <citation type="submission" date="2016-10" db="EMBL/GenBank/DDBJ databases">
        <authorList>
            <person name="Varghese N."/>
            <person name="Submissions S."/>
        </authorList>
    </citation>
    <scope>NUCLEOTIDE SEQUENCE [LARGE SCALE GENOMIC DNA]</scope>
    <source>
        <strain evidence="2">CCM7597</strain>
    </source>
</reference>
<protein>
    <submittedName>
        <fullName evidence="1">Uncharacterized protein</fullName>
    </submittedName>
</protein>